<comment type="caution">
    <text evidence="11">Lacks conserved residue(s) required for the propagation of feature annotation.</text>
</comment>
<dbReference type="PRINTS" id="PR00986">
    <property type="entry name" value="TRNASYNTHVAL"/>
</dbReference>
<evidence type="ECO:0000256" key="11">
    <source>
        <dbReference type="HAMAP-Rule" id="MF_02004"/>
    </source>
</evidence>
<feature type="short sequence motif" description="'KMSKS' region" evidence="11">
    <location>
        <begin position="536"/>
        <end position="540"/>
    </location>
</feature>
<evidence type="ECO:0000256" key="6">
    <source>
        <dbReference type="ARBA" id="ARBA00022840"/>
    </source>
</evidence>
<keyword evidence="4 11" id="KW-0436">Ligase</keyword>
<evidence type="ECO:0000313" key="15">
    <source>
        <dbReference type="EMBL" id="HGL17198.1"/>
    </source>
</evidence>
<dbReference type="AlphaFoldDB" id="A0A7V3ZX00"/>
<dbReference type="PROSITE" id="PS00178">
    <property type="entry name" value="AA_TRNA_LIGASE_I"/>
    <property type="match status" value="1"/>
</dbReference>
<reference evidence="15" key="1">
    <citation type="journal article" date="2020" name="mSystems">
        <title>Genome- and Community-Level Interaction Insights into Carbon Utilization and Element Cycling Functions of Hydrothermarchaeota in Hydrothermal Sediment.</title>
        <authorList>
            <person name="Zhou Z."/>
            <person name="Liu Y."/>
            <person name="Xu W."/>
            <person name="Pan J."/>
            <person name="Luo Z.H."/>
            <person name="Li M."/>
        </authorList>
    </citation>
    <scope>NUCLEOTIDE SEQUENCE [LARGE SCALE GENOMIC DNA]</scope>
    <source>
        <strain evidence="15">SpSt-69</strain>
    </source>
</reference>
<protein>
    <recommendedName>
        <fullName evidence="11">Valine--tRNA ligase</fullName>
        <ecNumber evidence="11">6.1.1.9</ecNumber>
    </recommendedName>
    <alternativeName>
        <fullName evidence="11">Valyl-tRNA synthetase</fullName>
        <shortName evidence="11">ValRS</shortName>
    </alternativeName>
</protein>
<dbReference type="EC" id="6.1.1.9" evidence="11"/>
<comment type="subcellular location">
    <subcellularLocation>
        <location evidence="1 11">Cytoplasm</location>
    </subcellularLocation>
</comment>
<feature type="domain" description="Valyl-tRNA synthetase tRNA-binding arm" evidence="14">
    <location>
        <begin position="818"/>
        <end position="878"/>
    </location>
</feature>
<feature type="domain" description="Aminoacyl-tRNA synthetase class Ia" evidence="12">
    <location>
        <begin position="16"/>
        <end position="573"/>
    </location>
</feature>
<dbReference type="InterPro" id="IPR009080">
    <property type="entry name" value="tRNAsynth_Ia_anticodon-bd"/>
</dbReference>
<evidence type="ECO:0000256" key="7">
    <source>
        <dbReference type="ARBA" id="ARBA00022917"/>
    </source>
</evidence>
<dbReference type="InterPro" id="IPR019499">
    <property type="entry name" value="Val-tRNA_synth_tRNA-bd"/>
</dbReference>
<accession>A0A7V3ZX00</accession>
<name>A0A7V3ZX00_UNCW3</name>
<dbReference type="Gene3D" id="3.40.50.620">
    <property type="entry name" value="HUPs"/>
    <property type="match status" value="2"/>
</dbReference>
<dbReference type="InterPro" id="IPR033705">
    <property type="entry name" value="Anticodon_Ia_Val"/>
</dbReference>
<dbReference type="Gene3D" id="3.90.740.10">
    <property type="entry name" value="Valyl/Leucyl/Isoleucyl-tRNA synthetase, editing domain"/>
    <property type="match status" value="1"/>
</dbReference>
<dbReference type="GO" id="GO:0006438">
    <property type="term" value="P:valyl-tRNA aminoacylation"/>
    <property type="evidence" value="ECO:0007669"/>
    <property type="project" value="UniProtKB-UniRule"/>
</dbReference>
<dbReference type="CDD" id="cd07962">
    <property type="entry name" value="Anticodon_Ia_Val"/>
    <property type="match status" value="1"/>
</dbReference>
<dbReference type="NCBIfam" id="TIGR00422">
    <property type="entry name" value="valS"/>
    <property type="match status" value="1"/>
</dbReference>
<keyword evidence="8 11" id="KW-0175">Coiled coil</keyword>
<comment type="domain">
    <text evidence="11">ValRS has two distinct active sites: one for aminoacylation and one for editing. The misactivated threonine is translocated from the active site to the editing site.</text>
</comment>
<dbReference type="InterPro" id="IPR009008">
    <property type="entry name" value="Val/Leu/Ile-tRNA-synth_edit"/>
</dbReference>
<comment type="function">
    <text evidence="11">Catalyzes the attachment of valine to tRNA(Val). As ValRS can inadvertently accommodate and process structurally similar amino acids such as threonine, to avoid such errors, it has a 'posttransfer' editing activity that hydrolyzes mischarged Thr-tRNA(Val) in a tRNA-dependent manner.</text>
</comment>
<dbReference type="EMBL" id="DTDJ01000022">
    <property type="protein sequence ID" value="HGL17198.1"/>
    <property type="molecule type" value="Genomic_DNA"/>
</dbReference>
<evidence type="ECO:0000256" key="10">
    <source>
        <dbReference type="ARBA" id="ARBA00047552"/>
    </source>
</evidence>
<evidence type="ECO:0000259" key="13">
    <source>
        <dbReference type="Pfam" id="PF08264"/>
    </source>
</evidence>
<dbReference type="InterPro" id="IPR014729">
    <property type="entry name" value="Rossmann-like_a/b/a_fold"/>
</dbReference>
<gene>
    <name evidence="11" type="primary">valS</name>
    <name evidence="15" type="ORF">ENU66_02530</name>
</gene>
<dbReference type="HAMAP" id="MF_02004">
    <property type="entry name" value="Val_tRNA_synth_type1"/>
    <property type="match status" value="1"/>
</dbReference>
<dbReference type="SUPFAM" id="SSF47323">
    <property type="entry name" value="Anticodon-binding domain of a subclass of class I aminoacyl-tRNA synthetases"/>
    <property type="match status" value="1"/>
</dbReference>
<dbReference type="SUPFAM" id="SSF52374">
    <property type="entry name" value="Nucleotidylyl transferase"/>
    <property type="match status" value="1"/>
</dbReference>
<dbReference type="Gene3D" id="1.10.287.380">
    <property type="entry name" value="Valyl-tRNA synthetase, C-terminal domain"/>
    <property type="match status" value="1"/>
</dbReference>
<dbReference type="InterPro" id="IPR002303">
    <property type="entry name" value="Valyl-tRNA_ligase"/>
</dbReference>
<evidence type="ECO:0000256" key="5">
    <source>
        <dbReference type="ARBA" id="ARBA00022741"/>
    </source>
</evidence>
<dbReference type="FunFam" id="3.40.50.620:FF:000098">
    <property type="entry name" value="Valine--tRNA ligase"/>
    <property type="match status" value="1"/>
</dbReference>
<dbReference type="Pfam" id="PF10458">
    <property type="entry name" value="Val_tRNA-synt_C"/>
    <property type="match status" value="1"/>
</dbReference>
<evidence type="ECO:0000256" key="3">
    <source>
        <dbReference type="ARBA" id="ARBA00022490"/>
    </source>
</evidence>
<comment type="subunit">
    <text evidence="2 11">Monomer.</text>
</comment>
<proteinExistence type="inferred from homology"/>
<evidence type="ECO:0000259" key="14">
    <source>
        <dbReference type="Pfam" id="PF10458"/>
    </source>
</evidence>
<feature type="coiled-coil region" evidence="11">
    <location>
        <begin position="812"/>
        <end position="842"/>
    </location>
</feature>
<feature type="domain" description="Methionyl/Valyl/Leucyl/Isoleucyl-tRNA synthetase anticodon-binding" evidence="13">
    <location>
        <begin position="617"/>
        <end position="753"/>
    </location>
</feature>
<dbReference type="InterPro" id="IPR002300">
    <property type="entry name" value="aa-tRNA-synth_Ia"/>
</dbReference>
<dbReference type="CDD" id="cd00817">
    <property type="entry name" value="ValRS_core"/>
    <property type="match status" value="1"/>
</dbReference>
<dbReference type="GO" id="GO:0004832">
    <property type="term" value="F:valine-tRNA ligase activity"/>
    <property type="evidence" value="ECO:0007669"/>
    <property type="project" value="UniProtKB-UniRule"/>
</dbReference>
<dbReference type="GO" id="GO:0005829">
    <property type="term" value="C:cytosol"/>
    <property type="evidence" value="ECO:0007669"/>
    <property type="project" value="TreeGrafter"/>
</dbReference>
<dbReference type="InterPro" id="IPR010978">
    <property type="entry name" value="tRNA-bd_arm"/>
</dbReference>
<dbReference type="GO" id="GO:0002161">
    <property type="term" value="F:aminoacyl-tRNA deacylase activity"/>
    <property type="evidence" value="ECO:0007669"/>
    <property type="project" value="InterPro"/>
</dbReference>
<dbReference type="PANTHER" id="PTHR11946">
    <property type="entry name" value="VALYL-TRNA SYNTHETASES"/>
    <property type="match status" value="1"/>
</dbReference>
<feature type="binding site" evidence="11">
    <location>
        <position position="539"/>
    </location>
    <ligand>
        <name>ATP</name>
        <dbReference type="ChEBI" id="CHEBI:30616"/>
    </ligand>
</feature>
<keyword evidence="9 11" id="KW-0030">Aminoacyl-tRNA synthetase</keyword>
<dbReference type="PANTHER" id="PTHR11946:SF93">
    <property type="entry name" value="VALINE--TRNA LIGASE, CHLOROPLASTIC_MITOCHONDRIAL 2"/>
    <property type="match status" value="1"/>
</dbReference>
<evidence type="ECO:0000256" key="2">
    <source>
        <dbReference type="ARBA" id="ARBA00011245"/>
    </source>
</evidence>
<evidence type="ECO:0000256" key="9">
    <source>
        <dbReference type="ARBA" id="ARBA00023146"/>
    </source>
</evidence>
<dbReference type="GO" id="GO:0005524">
    <property type="term" value="F:ATP binding"/>
    <property type="evidence" value="ECO:0007669"/>
    <property type="project" value="UniProtKB-UniRule"/>
</dbReference>
<comment type="similarity">
    <text evidence="11">Belongs to the class-I aminoacyl-tRNA synthetase family. ValS type 1 subfamily.</text>
</comment>
<keyword evidence="3 11" id="KW-0963">Cytoplasm</keyword>
<dbReference type="Pfam" id="PF08264">
    <property type="entry name" value="Anticodon_1"/>
    <property type="match status" value="1"/>
</dbReference>
<evidence type="ECO:0000259" key="12">
    <source>
        <dbReference type="Pfam" id="PF00133"/>
    </source>
</evidence>
<organism evidence="15">
    <name type="scientific">candidate division WOR-3 bacterium</name>
    <dbReference type="NCBI Taxonomy" id="2052148"/>
    <lineage>
        <taxon>Bacteria</taxon>
        <taxon>Bacteria division WOR-3</taxon>
    </lineage>
</organism>
<dbReference type="SUPFAM" id="SSF46589">
    <property type="entry name" value="tRNA-binding arm"/>
    <property type="match status" value="1"/>
</dbReference>
<dbReference type="Pfam" id="PF00133">
    <property type="entry name" value="tRNA-synt_1"/>
    <property type="match status" value="1"/>
</dbReference>
<sequence>MSDIPTRYNPVEVEDKIYNFWTEKGYFKADPYSKKPKYSIMIPPPNITGVLTLGHVLNNTLQDIMVRFKRMQGHDVLWQPGIDHAGIATQNVVEKALAKENKTRFDVGREEFLKRVWEWKEKYGNTILLQLRKLGVSCDWSRVKFTMDPDLSRAVITAFVRLYKDGLIYRGTRIINWCPRCGTALADDEVEYVEKKGKLYYIKYPLVDGDGYVVVATTRPETYLGDTAVAVNPEDERYREIAGKMVRLPLIKWDRISTEGAVVSPEIPVVKSHRVDAEFGTGAVKVTPAHDPVDYEIGEELNLPKVKIMELDGTLNENAGIFKGMDREAARLKVVEELEKHGFIEKIEDYTHNVGTCYRCNTVIEPYLSPQWFVKIKPLAEKAAEAVRKGEVEIVPNQFEKIYFNWLDNVRDWCISRQIWWGHRIPVYTCQNCGNVMVEESPPSSCHSCGSKNIVQDEDVLDTWFSSWLWPFSTLGWPEKTEYLERYYPTDLLITGWDILFFWVARMVMAGYYFMGEKPFHRVYLHGLIRDEKRRKLSKSLGNSPDPLDLISKYGADGVRMGLMLITPEGQDVIYSEKKMEIGRNFVNKLWNAGRLLIMNHDGSKMNPEPAAESLEDKWILYLLDKTISEVTKALDDLDFNRAAWTLYDFFWSEYCDWYLEAIKPRLTKGDKTALQNGFYVFMNILKLLHPFIPFITEELWQKLPFEGLEESIMISKWPEVSGFNFEGEYRNFEIMKELIQGVRQIRSEVGLSGEVKIYAEFEDEDLLGTLKGNLHLLSFLGGVNEVEKAYGVKGIPLIVKSYHFLIPVEDKEKIERMVASFKAEIGELEELLRKVEEKLNNPSFLEKAPVEVVEKEREKKRNFGLKISKLRSYIEGLERS</sequence>
<dbReference type="NCBIfam" id="NF004349">
    <property type="entry name" value="PRK05729.1"/>
    <property type="match status" value="1"/>
</dbReference>
<dbReference type="SUPFAM" id="SSF50677">
    <property type="entry name" value="ValRS/IleRS/LeuRS editing domain"/>
    <property type="match status" value="1"/>
</dbReference>
<dbReference type="Gene3D" id="1.10.730.10">
    <property type="entry name" value="Isoleucyl-tRNA Synthetase, Domain 1"/>
    <property type="match status" value="1"/>
</dbReference>
<keyword evidence="5 11" id="KW-0547">Nucleotide-binding</keyword>
<dbReference type="InterPro" id="IPR013155">
    <property type="entry name" value="M/V/L/I-tRNA-synth_anticd-bd"/>
</dbReference>
<dbReference type="FunFam" id="3.40.50.620:FF:000032">
    <property type="entry name" value="Valine--tRNA ligase"/>
    <property type="match status" value="1"/>
</dbReference>
<comment type="caution">
    <text evidence="15">The sequence shown here is derived from an EMBL/GenBank/DDBJ whole genome shotgun (WGS) entry which is preliminary data.</text>
</comment>
<evidence type="ECO:0000256" key="4">
    <source>
        <dbReference type="ARBA" id="ARBA00022598"/>
    </source>
</evidence>
<dbReference type="InterPro" id="IPR037118">
    <property type="entry name" value="Val-tRNA_synth_C_sf"/>
</dbReference>
<comment type="catalytic activity">
    <reaction evidence="10 11">
        <text>tRNA(Val) + L-valine + ATP = L-valyl-tRNA(Val) + AMP + diphosphate</text>
        <dbReference type="Rhea" id="RHEA:10704"/>
        <dbReference type="Rhea" id="RHEA-COMP:9672"/>
        <dbReference type="Rhea" id="RHEA-COMP:9708"/>
        <dbReference type="ChEBI" id="CHEBI:30616"/>
        <dbReference type="ChEBI" id="CHEBI:33019"/>
        <dbReference type="ChEBI" id="CHEBI:57762"/>
        <dbReference type="ChEBI" id="CHEBI:78442"/>
        <dbReference type="ChEBI" id="CHEBI:78537"/>
        <dbReference type="ChEBI" id="CHEBI:456215"/>
        <dbReference type="EC" id="6.1.1.9"/>
    </reaction>
</comment>
<comment type="domain">
    <text evidence="11">The C-terminal coiled-coil domain is crucial for aminoacylation activity.</text>
</comment>
<evidence type="ECO:0000256" key="1">
    <source>
        <dbReference type="ARBA" id="ARBA00004496"/>
    </source>
</evidence>
<evidence type="ECO:0000256" key="8">
    <source>
        <dbReference type="ARBA" id="ARBA00023054"/>
    </source>
</evidence>
<keyword evidence="7 11" id="KW-0648">Protein biosynthesis</keyword>
<dbReference type="InterPro" id="IPR001412">
    <property type="entry name" value="aa-tRNA-synth_I_CS"/>
</dbReference>
<keyword evidence="6 11" id="KW-0067">ATP-binding</keyword>